<protein>
    <submittedName>
        <fullName evidence="2">Uncharacterized protein</fullName>
    </submittedName>
</protein>
<feature type="compositionally biased region" description="Basic and acidic residues" evidence="1">
    <location>
        <begin position="164"/>
        <end position="177"/>
    </location>
</feature>
<sequence length="315" mass="34534">MFRSNVLLGVLENMQSQDLPVFGVDAGKLADLCLQWGFYYNAAKKDLGSSDLSRLAEFLDTKTSEEQGPRINTVFARKMTLVLFLSRLLVLNYCLQIPNCRQTFSNASWAILQACPLIGLCSVALASIVSAQAAAAEVTYPTDVGLQEDVRIFAQIEDDKHLDLHGKKKQQQHENTSHYHRKSQNKKAAAAAAQGALDTQEQQQVQSSEEALVVLSDLASRSDFDGDVDDKDDEDEFVGEDDKVDADDADVFEALFRGGKGKKDDGVVFVKTILAASECSATKDACDADSKMSVMPLRQPFVVYSMTGKRASSRT</sequence>
<comment type="caution">
    <text evidence="2">The sequence shown here is derived from an EMBL/GenBank/DDBJ whole genome shotgun (WGS) entry which is preliminary data.</text>
</comment>
<evidence type="ECO:0000313" key="2">
    <source>
        <dbReference type="EMBL" id="KAG0315684.1"/>
    </source>
</evidence>
<dbReference type="Proteomes" id="UP000823405">
    <property type="component" value="Unassembled WGS sequence"/>
</dbReference>
<keyword evidence="3" id="KW-1185">Reference proteome</keyword>
<gene>
    <name evidence="2" type="ORF">BGZ97_007945</name>
</gene>
<accession>A0A9P6REL8</accession>
<evidence type="ECO:0000313" key="3">
    <source>
        <dbReference type="Proteomes" id="UP000823405"/>
    </source>
</evidence>
<organism evidence="2 3">
    <name type="scientific">Linnemannia gamsii</name>
    <dbReference type="NCBI Taxonomy" id="64522"/>
    <lineage>
        <taxon>Eukaryota</taxon>
        <taxon>Fungi</taxon>
        <taxon>Fungi incertae sedis</taxon>
        <taxon>Mucoromycota</taxon>
        <taxon>Mortierellomycotina</taxon>
        <taxon>Mortierellomycetes</taxon>
        <taxon>Mortierellales</taxon>
        <taxon>Mortierellaceae</taxon>
        <taxon>Linnemannia</taxon>
    </lineage>
</organism>
<dbReference type="AlphaFoldDB" id="A0A9P6REL8"/>
<proteinExistence type="predicted"/>
<evidence type="ECO:0000256" key="1">
    <source>
        <dbReference type="SAM" id="MobiDB-lite"/>
    </source>
</evidence>
<dbReference type="EMBL" id="JAAAIN010000358">
    <property type="protein sequence ID" value="KAG0315684.1"/>
    <property type="molecule type" value="Genomic_DNA"/>
</dbReference>
<feature type="region of interest" description="Disordered" evidence="1">
    <location>
        <begin position="164"/>
        <end position="185"/>
    </location>
</feature>
<reference evidence="2" key="1">
    <citation type="journal article" date="2020" name="Fungal Divers.">
        <title>Resolving the Mortierellaceae phylogeny through synthesis of multi-gene phylogenetics and phylogenomics.</title>
        <authorList>
            <person name="Vandepol N."/>
            <person name="Liber J."/>
            <person name="Desiro A."/>
            <person name="Na H."/>
            <person name="Kennedy M."/>
            <person name="Barry K."/>
            <person name="Grigoriev I.V."/>
            <person name="Miller A.N."/>
            <person name="O'Donnell K."/>
            <person name="Stajich J.E."/>
            <person name="Bonito G."/>
        </authorList>
    </citation>
    <scope>NUCLEOTIDE SEQUENCE</scope>
    <source>
        <strain evidence="2">NVP60</strain>
    </source>
</reference>
<name>A0A9P6REL8_9FUNG</name>